<dbReference type="CDD" id="cd06147">
    <property type="entry name" value="Rrp6p_like_exo"/>
    <property type="match status" value="1"/>
</dbReference>
<dbReference type="GO" id="GO:0071051">
    <property type="term" value="P:poly(A)-dependent snoRNA 3'-end processing"/>
    <property type="evidence" value="ECO:0007669"/>
    <property type="project" value="TreeGrafter"/>
</dbReference>
<reference evidence="12 13" key="1">
    <citation type="journal article" date="2023" name="G3 (Bethesda)">
        <title>A chromosome-length genome assembly and annotation of blackberry (Rubus argutus, cv. 'Hillquist').</title>
        <authorList>
            <person name="Bruna T."/>
            <person name="Aryal R."/>
            <person name="Dudchenko O."/>
            <person name="Sargent D.J."/>
            <person name="Mead D."/>
            <person name="Buti M."/>
            <person name="Cavallini A."/>
            <person name="Hytonen T."/>
            <person name="Andres J."/>
            <person name="Pham M."/>
            <person name="Weisz D."/>
            <person name="Mascagni F."/>
            <person name="Usai G."/>
            <person name="Natali L."/>
            <person name="Bassil N."/>
            <person name="Fernandez G.E."/>
            <person name="Lomsadze A."/>
            <person name="Armour M."/>
            <person name="Olukolu B."/>
            <person name="Poorten T."/>
            <person name="Britton C."/>
            <person name="Davik J."/>
            <person name="Ashrafi H."/>
            <person name="Aiden E.L."/>
            <person name="Borodovsky M."/>
            <person name="Worthington M."/>
        </authorList>
    </citation>
    <scope>NUCLEOTIDE SEQUENCE [LARGE SCALE GENOMIC DNA]</scope>
    <source>
        <strain evidence="12">PI 553951</strain>
    </source>
</reference>
<dbReference type="Pfam" id="PF01612">
    <property type="entry name" value="DNA_pol_A_exo1"/>
    <property type="match status" value="1"/>
</dbReference>
<dbReference type="AlphaFoldDB" id="A0AAW1YSI0"/>
<comment type="caution">
    <text evidence="12">The sequence shown here is derived from an EMBL/GenBank/DDBJ whole genome shotgun (WGS) entry which is preliminary data.</text>
</comment>
<evidence type="ECO:0000256" key="4">
    <source>
        <dbReference type="ARBA" id="ARBA00022801"/>
    </source>
</evidence>
<dbReference type="GO" id="GO:0071035">
    <property type="term" value="P:nuclear polyadenylation-dependent rRNA catabolic process"/>
    <property type="evidence" value="ECO:0007669"/>
    <property type="project" value="TreeGrafter"/>
</dbReference>
<keyword evidence="13" id="KW-1185">Reference proteome</keyword>
<gene>
    <name evidence="12" type="ORF">M0R45_007127</name>
</gene>
<sequence length="882" mass="99538">MSHEAMKVEQSQPSRAQLLQNLTTGPLASSISKLSGSSRAIPSKEDFYYYHNFDEFKVPIEEIARQSQSMLESIGSSAPIWGKVMAFPQEDMDDAYDWLVNVNDEVLERFDASIDEFKRIRQEDEETKRPVTAVLDSENGFQLVSGKKKKNDDSTQVKVVTKDKKTVGTKPKVSFHVPSIRKPQEQFNILVNNSNQPFEHVWLPRSEDAHRFLHPLEKLSILDFIDNGIGDVEPVKPPEIEATPFKLVEEVKDLKELAAKLRGVNEFAVDLEHNQYRSFQGLTCLMQISTRTEDFIVDTLKLKIHVGPYLRELFKDPSKRKVMHGADRDIVWLQRDFGIYICNLFDTGQASRVLKLERNSLEYLLHHFCDVSANKEYQNADWRFRPLTKEMVRYAREDTHYLLHIYDLMRTKLSSMPKESENSDTPLIEVYKRSYDICMHLYEKELFTENSYLHIYGLQGACFNSQQLAVVSGLCEWRDVVARTEDESTGYILPNKTLLELAKQMPDTTNKLRRLVKSKHPYIEQHLDSVVSVIRHSMQNAAFFEAAAEHLKVGRVESSSEENILVRDRSESFLPDESGCNSVNGDVSAPSPTTLPHGEEFTERGCGASNGEGKVGCDSYVSVHPRHNIVTGQSKYREESSIGCSLDSAKVTGATVQVQKKPSRAFSALLGTAVPKRKFDADVKDKEDNKLEQIRSSVNFPFHSFSGRIEQPNPKMEEPGRLSEIPHSEVPVAVSPARPSLEDFITLENGSHIPEHKENNSVASALGMDGEDDPVSLSELSSSFKKFLPPLNQNRKARELEKSQESGGLQVKPFDYEAGRRRVIFGEKAAKDVGAGVEGMKSLGSRAKKKTLVDGDDGSTELPQGRRRQAFPATGNRSATFR</sequence>
<comment type="similarity">
    <text evidence="9">Belongs to the exosome component 10/RRP6 family.</text>
</comment>
<dbReference type="PANTHER" id="PTHR12124:SF47">
    <property type="entry name" value="EXOSOME COMPONENT 10"/>
    <property type="match status" value="1"/>
</dbReference>
<organism evidence="12 13">
    <name type="scientific">Rubus argutus</name>
    <name type="common">Southern blackberry</name>
    <dbReference type="NCBI Taxonomy" id="59490"/>
    <lineage>
        <taxon>Eukaryota</taxon>
        <taxon>Viridiplantae</taxon>
        <taxon>Streptophyta</taxon>
        <taxon>Embryophyta</taxon>
        <taxon>Tracheophyta</taxon>
        <taxon>Spermatophyta</taxon>
        <taxon>Magnoliopsida</taxon>
        <taxon>eudicotyledons</taxon>
        <taxon>Gunneridae</taxon>
        <taxon>Pentapetalae</taxon>
        <taxon>rosids</taxon>
        <taxon>fabids</taxon>
        <taxon>Rosales</taxon>
        <taxon>Rosaceae</taxon>
        <taxon>Rosoideae</taxon>
        <taxon>Rosoideae incertae sedis</taxon>
        <taxon>Rubus</taxon>
    </lineage>
</organism>
<keyword evidence="7" id="KW-0943">RNA-mediated gene silencing</keyword>
<dbReference type="GO" id="GO:0071040">
    <property type="term" value="P:nuclear polyadenylation-dependent antisense transcript catabolic process"/>
    <property type="evidence" value="ECO:0007669"/>
    <property type="project" value="TreeGrafter"/>
</dbReference>
<dbReference type="InterPro" id="IPR010997">
    <property type="entry name" value="HRDC-like_sf"/>
</dbReference>
<keyword evidence="3" id="KW-0540">Nuclease</keyword>
<dbReference type="InterPro" id="IPR044876">
    <property type="entry name" value="HRDC_dom_sf"/>
</dbReference>
<dbReference type="GO" id="GO:0000166">
    <property type="term" value="F:nucleotide binding"/>
    <property type="evidence" value="ECO:0007669"/>
    <property type="project" value="InterPro"/>
</dbReference>
<keyword evidence="4" id="KW-0378">Hydrolase</keyword>
<evidence type="ECO:0000256" key="2">
    <source>
        <dbReference type="ARBA" id="ARBA00022552"/>
    </source>
</evidence>
<dbReference type="GO" id="GO:0071037">
    <property type="term" value="P:nuclear polyadenylation-dependent snRNA catabolic process"/>
    <property type="evidence" value="ECO:0007669"/>
    <property type="project" value="TreeGrafter"/>
</dbReference>
<evidence type="ECO:0000256" key="7">
    <source>
        <dbReference type="ARBA" id="ARBA00023158"/>
    </source>
</evidence>
<dbReference type="EMBL" id="JBEDUW010000001">
    <property type="protein sequence ID" value="KAK9951691.1"/>
    <property type="molecule type" value="Genomic_DNA"/>
</dbReference>
<dbReference type="FunFam" id="3.30.420.10:FF:000065">
    <property type="entry name" value="Protein RRP6-like 2 isoform A"/>
    <property type="match status" value="1"/>
</dbReference>
<dbReference type="InterPro" id="IPR012337">
    <property type="entry name" value="RNaseH-like_sf"/>
</dbReference>
<keyword evidence="6" id="KW-0269">Exonuclease</keyword>
<evidence type="ECO:0000313" key="13">
    <source>
        <dbReference type="Proteomes" id="UP001457282"/>
    </source>
</evidence>
<dbReference type="GO" id="GO:0071044">
    <property type="term" value="P:histone mRNA catabolic process"/>
    <property type="evidence" value="ECO:0007669"/>
    <property type="project" value="TreeGrafter"/>
</dbReference>
<dbReference type="SUPFAM" id="SSF53098">
    <property type="entry name" value="Ribonuclease H-like"/>
    <property type="match status" value="1"/>
</dbReference>
<dbReference type="SMART" id="SM00341">
    <property type="entry name" value="HRDC"/>
    <property type="match status" value="1"/>
</dbReference>
<dbReference type="Pfam" id="PF08066">
    <property type="entry name" value="PMC2NT"/>
    <property type="match status" value="1"/>
</dbReference>
<keyword evidence="8" id="KW-0539">Nucleus</keyword>
<dbReference type="FunFam" id="1.10.150.80:FF:000001">
    <property type="entry name" value="Putative exosome component 10"/>
    <property type="match status" value="1"/>
</dbReference>
<dbReference type="SUPFAM" id="SSF47819">
    <property type="entry name" value="HRDC-like"/>
    <property type="match status" value="1"/>
</dbReference>
<dbReference type="GO" id="GO:0071036">
    <property type="term" value="P:nuclear polyadenylation-dependent snoRNA catabolic process"/>
    <property type="evidence" value="ECO:0007669"/>
    <property type="project" value="TreeGrafter"/>
</dbReference>
<feature type="domain" description="HRDC" evidence="11">
    <location>
        <begin position="464"/>
        <end position="544"/>
    </location>
</feature>
<evidence type="ECO:0000256" key="6">
    <source>
        <dbReference type="ARBA" id="ARBA00022839"/>
    </source>
</evidence>
<dbReference type="GO" id="GO:0080188">
    <property type="term" value="P:gene silencing by siRNA-directed DNA methylation"/>
    <property type="evidence" value="ECO:0007669"/>
    <property type="project" value="UniProtKB-ARBA"/>
</dbReference>
<dbReference type="GO" id="GO:0005730">
    <property type="term" value="C:nucleolus"/>
    <property type="evidence" value="ECO:0007669"/>
    <property type="project" value="UniProtKB-ARBA"/>
</dbReference>
<dbReference type="PANTHER" id="PTHR12124">
    <property type="entry name" value="POLYMYOSITIS/SCLERODERMA AUTOANTIGEN-RELATED"/>
    <property type="match status" value="1"/>
</dbReference>
<protein>
    <recommendedName>
        <fullName evidence="11">HRDC domain-containing protein</fullName>
    </recommendedName>
</protein>
<dbReference type="Gene3D" id="1.10.150.80">
    <property type="entry name" value="HRDC domain"/>
    <property type="match status" value="1"/>
</dbReference>
<evidence type="ECO:0000256" key="9">
    <source>
        <dbReference type="ARBA" id="ARBA00043957"/>
    </source>
</evidence>
<dbReference type="Gene3D" id="3.30.420.10">
    <property type="entry name" value="Ribonuclease H-like superfamily/Ribonuclease H"/>
    <property type="match status" value="1"/>
</dbReference>
<dbReference type="InterPro" id="IPR045092">
    <property type="entry name" value="Rrp6-like"/>
</dbReference>
<evidence type="ECO:0000256" key="3">
    <source>
        <dbReference type="ARBA" id="ARBA00022722"/>
    </source>
</evidence>
<dbReference type="GO" id="GO:0071039">
    <property type="term" value="P:nuclear polyadenylation-dependent CUT catabolic process"/>
    <property type="evidence" value="ECO:0007669"/>
    <property type="project" value="TreeGrafter"/>
</dbReference>
<keyword evidence="2" id="KW-0698">rRNA processing</keyword>
<evidence type="ECO:0000256" key="8">
    <source>
        <dbReference type="ARBA" id="ARBA00023242"/>
    </source>
</evidence>
<name>A0AAW1YSI0_RUBAR</name>
<dbReference type="SMART" id="SM00474">
    <property type="entry name" value="35EXOc"/>
    <property type="match status" value="1"/>
</dbReference>
<keyword evidence="5" id="KW-0271">Exosome</keyword>
<dbReference type="InterPro" id="IPR002121">
    <property type="entry name" value="HRDC_dom"/>
</dbReference>
<accession>A0AAW1YSI0</accession>
<dbReference type="InterPro" id="IPR002562">
    <property type="entry name" value="3'-5'_exonuclease_dom"/>
</dbReference>
<dbReference type="PROSITE" id="PS50967">
    <property type="entry name" value="HRDC"/>
    <property type="match status" value="1"/>
</dbReference>
<feature type="region of interest" description="Disordered" evidence="10">
    <location>
        <begin position="835"/>
        <end position="882"/>
    </location>
</feature>
<dbReference type="InterPro" id="IPR049559">
    <property type="entry name" value="Rrp6p-like_exo"/>
</dbReference>
<evidence type="ECO:0000313" key="12">
    <source>
        <dbReference type="EMBL" id="KAK9951691.1"/>
    </source>
</evidence>
<evidence type="ECO:0000256" key="1">
    <source>
        <dbReference type="ARBA" id="ARBA00004123"/>
    </source>
</evidence>
<dbReference type="InterPro" id="IPR012588">
    <property type="entry name" value="Exosome-assoc_fac_Rrp6_N"/>
</dbReference>
<dbReference type="GO" id="GO:0003727">
    <property type="term" value="F:single-stranded RNA binding"/>
    <property type="evidence" value="ECO:0007669"/>
    <property type="project" value="TreeGrafter"/>
</dbReference>
<dbReference type="InterPro" id="IPR036397">
    <property type="entry name" value="RNaseH_sf"/>
</dbReference>
<dbReference type="GO" id="GO:0000467">
    <property type="term" value="P:exonucleolytic trimming to generate mature 3'-end of 5.8S rRNA from tricistronic rRNA transcript (SSU-rRNA, 5.8S rRNA, LSU-rRNA)"/>
    <property type="evidence" value="ECO:0007669"/>
    <property type="project" value="InterPro"/>
</dbReference>
<dbReference type="GO" id="GO:0000175">
    <property type="term" value="F:3'-5'-RNA exonuclease activity"/>
    <property type="evidence" value="ECO:0007669"/>
    <property type="project" value="InterPro"/>
</dbReference>
<dbReference type="GO" id="GO:0071038">
    <property type="term" value="P:TRAMP-dependent tRNA surveillance pathway"/>
    <property type="evidence" value="ECO:0007669"/>
    <property type="project" value="TreeGrafter"/>
</dbReference>
<dbReference type="Pfam" id="PF00570">
    <property type="entry name" value="HRDC"/>
    <property type="match status" value="1"/>
</dbReference>
<proteinExistence type="inferred from homology"/>
<dbReference type="Proteomes" id="UP001457282">
    <property type="component" value="Unassembled WGS sequence"/>
</dbReference>
<evidence type="ECO:0000256" key="5">
    <source>
        <dbReference type="ARBA" id="ARBA00022835"/>
    </source>
</evidence>
<comment type="subcellular location">
    <subcellularLocation>
        <location evidence="1">Nucleus</location>
    </subcellularLocation>
</comment>
<evidence type="ECO:0000256" key="10">
    <source>
        <dbReference type="SAM" id="MobiDB-lite"/>
    </source>
</evidence>
<evidence type="ECO:0000259" key="11">
    <source>
        <dbReference type="PROSITE" id="PS50967"/>
    </source>
</evidence>
<dbReference type="GO" id="GO:0000176">
    <property type="term" value="C:nuclear exosome (RNase complex)"/>
    <property type="evidence" value="ECO:0007669"/>
    <property type="project" value="InterPro"/>
</dbReference>